<gene>
    <name evidence="4" type="ORF">FGL01_31560</name>
</gene>
<feature type="domain" description="Lnb-like transmembrane" evidence="3">
    <location>
        <begin position="277"/>
        <end position="379"/>
    </location>
</feature>
<protein>
    <submittedName>
        <fullName evidence="4">Uncharacterized protein</fullName>
    </submittedName>
</protein>
<dbReference type="InterPro" id="IPR057436">
    <property type="entry name" value="5TMH_Lnb"/>
</dbReference>
<dbReference type="Proteomes" id="UP000321579">
    <property type="component" value="Unassembled WGS sequence"/>
</dbReference>
<keyword evidence="1" id="KW-0472">Membrane</keyword>
<dbReference type="Pfam" id="PF13387">
    <property type="entry name" value="Lnb_N"/>
    <property type="match status" value="1"/>
</dbReference>
<evidence type="ECO:0000259" key="2">
    <source>
        <dbReference type="Pfam" id="PF13387"/>
    </source>
</evidence>
<feature type="transmembrane region" description="Helical" evidence="1">
    <location>
        <begin position="312"/>
        <end position="331"/>
    </location>
</feature>
<dbReference type="InterPro" id="IPR025178">
    <property type="entry name" value="Lnb_N"/>
</dbReference>
<feature type="transmembrane region" description="Helical" evidence="1">
    <location>
        <begin position="362"/>
        <end position="382"/>
    </location>
</feature>
<name>A0A511CIL6_9FLAO</name>
<keyword evidence="1" id="KW-0812">Transmembrane</keyword>
<evidence type="ECO:0000256" key="1">
    <source>
        <dbReference type="SAM" id="Phobius"/>
    </source>
</evidence>
<evidence type="ECO:0000313" key="4">
    <source>
        <dbReference type="EMBL" id="GEL12417.1"/>
    </source>
</evidence>
<feature type="transmembrane region" description="Helical" evidence="1">
    <location>
        <begin position="262"/>
        <end position="279"/>
    </location>
</feature>
<organism evidence="4 5">
    <name type="scientific">Flavobacterium glycines</name>
    <dbReference type="NCBI Taxonomy" id="551990"/>
    <lineage>
        <taxon>Bacteria</taxon>
        <taxon>Pseudomonadati</taxon>
        <taxon>Bacteroidota</taxon>
        <taxon>Flavobacteriia</taxon>
        <taxon>Flavobacteriales</taxon>
        <taxon>Flavobacteriaceae</taxon>
        <taxon>Flavobacterium</taxon>
    </lineage>
</organism>
<dbReference type="AlphaFoldDB" id="A0A511CIL6"/>
<keyword evidence="1" id="KW-1133">Transmembrane helix</keyword>
<sequence length="392" mass="45643">MILLKKIAITITMTNIFTSKKTIFLLFFLSFFNAFWAQNIQLSKDAKVSVITCGLGNESYSLFGHTAIRIKDDINFVDAVYNYGAFDFNTPNFVPKFAKGDLQYFAVVNRYTDFIKQYTYENRSVEEQELQIPLQFKQKLFDNLNTSLASGDSHYTYKFIDKNCTSMVVDIINKSLGSDIITKKTDTELSYRSILFPYFDHHFFEKLGTSIIFGSKVDALGTKLFLPLELQKSLTLIQYNNQPLAPKNQTLLHFEESHPVSWWNNIYTYLMVLALIVIWNKKGIHYFYFSLMGILGLFFIFMGFYSNHSELTNNYNVLLFNPFLLVLLFFYAKKSSVWTYRFALLNLFSLMIYLILLFNKAHLLIVLPLILTSIYFLIQIALKNKKPIPIII</sequence>
<proteinExistence type="predicted"/>
<dbReference type="EMBL" id="BJVF01000012">
    <property type="protein sequence ID" value="GEL12417.1"/>
    <property type="molecule type" value="Genomic_DNA"/>
</dbReference>
<accession>A0A511CIL6</accession>
<reference evidence="4 5" key="1">
    <citation type="submission" date="2019-07" db="EMBL/GenBank/DDBJ databases">
        <title>Whole genome shotgun sequence of Flavobacterium glycines NBRC 105008.</title>
        <authorList>
            <person name="Hosoyama A."/>
            <person name="Uohara A."/>
            <person name="Ohji S."/>
            <person name="Ichikawa N."/>
        </authorList>
    </citation>
    <scope>NUCLEOTIDE SEQUENCE [LARGE SCALE GENOMIC DNA]</scope>
    <source>
        <strain evidence="4 5">NBRC 105008</strain>
    </source>
</reference>
<dbReference type="Pfam" id="PF25221">
    <property type="entry name" value="5TMH_Lnb"/>
    <property type="match status" value="1"/>
</dbReference>
<feature type="domain" description="Lnb N-terminal periplasmic" evidence="2">
    <location>
        <begin position="44"/>
        <end position="177"/>
    </location>
</feature>
<evidence type="ECO:0000313" key="5">
    <source>
        <dbReference type="Proteomes" id="UP000321579"/>
    </source>
</evidence>
<feature type="transmembrane region" description="Helical" evidence="1">
    <location>
        <begin position="338"/>
        <end position="356"/>
    </location>
</feature>
<comment type="caution">
    <text evidence="4">The sequence shown here is derived from an EMBL/GenBank/DDBJ whole genome shotgun (WGS) entry which is preliminary data.</text>
</comment>
<evidence type="ECO:0000259" key="3">
    <source>
        <dbReference type="Pfam" id="PF25221"/>
    </source>
</evidence>
<feature type="transmembrane region" description="Helical" evidence="1">
    <location>
        <begin position="286"/>
        <end position="306"/>
    </location>
</feature>